<dbReference type="InterPro" id="IPR045851">
    <property type="entry name" value="AMP-bd_C_sf"/>
</dbReference>
<dbReference type="PANTHER" id="PTHR45527">
    <property type="entry name" value="NONRIBOSOMAL PEPTIDE SYNTHETASE"/>
    <property type="match status" value="1"/>
</dbReference>
<dbReference type="FunFam" id="3.40.50.980:FF:000001">
    <property type="entry name" value="Non-ribosomal peptide synthetase"/>
    <property type="match status" value="2"/>
</dbReference>
<dbReference type="InterPro" id="IPR029058">
    <property type="entry name" value="AB_hydrolase_fold"/>
</dbReference>
<evidence type="ECO:0000256" key="1">
    <source>
        <dbReference type="ARBA" id="ARBA00001957"/>
    </source>
</evidence>
<dbReference type="InterPro" id="IPR010060">
    <property type="entry name" value="NRPS_synth"/>
</dbReference>
<dbReference type="InterPro" id="IPR036736">
    <property type="entry name" value="ACP-like_sf"/>
</dbReference>
<comment type="similarity">
    <text evidence="2">Belongs to the ATP-dependent AMP-binding enzyme family.</text>
</comment>
<dbReference type="FunFam" id="2.30.38.10:FF:000001">
    <property type="entry name" value="Non-ribosomal peptide synthetase PvdI"/>
    <property type="match status" value="2"/>
</dbReference>
<dbReference type="FunFam" id="3.40.50.12780:FF:000012">
    <property type="entry name" value="Non-ribosomal peptide synthetase"/>
    <property type="match status" value="2"/>
</dbReference>
<evidence type="ECO:0000313" key="8">
    <source>
        <dbReference type="EMBL" id="OOM73735.1"/>
    </source>
</evidence>
<keyword evidence="5" id="KW-0677">Repeat</keyword>
<dbReference type="PROSITE" id="PS50075">
    <property type="entry name" value="CARRIER"/>
    <property type="match status" value="2"/>
</dbReference>
<dbReference type="GO" id="GO:0044550">
    <property type="term" value="P:secondary metabolite biosynthetic process"/>
    <property type="evidence" value="ECO:0007669"/>
    <property type="project" value="TreeGrafter"/>
</dbReference>
<dbReference type="InterPro" id="IPR020845">
    <property type="entry name" value="AMP-binding_CS"/>
</dbReference>
<dbReference type="Gene3D" id="1.10.1200.10">
    <property type="entry name" value="ACP-like"/>
    <property type="match status" value="2"/>
</dbReference>
<dbReference type="InterPro" id="IPR006162">
    <property type="entry name" value="Ppantetheine_attach_site"/>
</dbReference>
<feature type="domain" description="Carrier" evidence="7">
    <location>
        <begin position="2282"/>
        <end position="2356"/>
    </location>
</feature>
<organism evidence="8 9">
    <name type="scientific">Clostridium puniceum</name>
    <dbReference type="NCBI Taxonomy" id="29367"/>
    <lineage>
        <taxon>Bacteria</taxon>
        <taxon>Bacillati</taxon>
        <taxon>Bacillota</taxon>
        <taxon>Clostridia</taxon>
        <taxon>Eubacteriales</taxon>
        <taxon>Clostridiaceae</taxon>
        <taxon>Clostridium</taxon>
    </lineage>
</organism>
<evidence type="ECO:0000259" key="7">
    <source>
        <dbReference type="PROSITE" id="PS50075"/>
    </source>
</evidence>
<dbReference type="GO" id="GO:0005737">
    <property type="term" value="C:cytoplasm"/>
    <property type="evidence" value="ECO:0007669"/>
    <property type="project" value="TreeGrafter"/>
</dbReference>
<dbReference type="GO" id="GO:0017000">
    <property type="term" value="P:antibiotic biosynthetic process"/>
    <property type="evidence" value="ECO:0007669"/>
    <property type="project" value="UniProtKB-KW"/>
</dbReference>
<protein>
    <submittedName>
        <fullName evidence="8">Linear gramicidin synthase subunit D</fullName>
    </submittedName>
</protein>
<dbReference type="NCBIfam" id="TIGR01733">
    <property type="entry name" value="AA-adenyl-dom"/>
    <property type="match status" value="2"/>
</dbReference>
<dbReference type="InterPro" id="IPR010071">
    <property type="entry name" value="AA_adenyl_dom"/>
</dbReference>
<dbReference type="InterPro" id="IPR000873">
    <property type="entry name" value="AMP-dep_synth/lig_dom"/>
</dbReference>
<dbReference type="Pfam" id="PF00501">
    <property type="entry name" value="AMP-binding"/>
    <property type="match status" value="2"/>
</dbReference>
<dbReference type="CDD" id="cd19543">
    <property type="entry name" value="DCL_NRPS"/>
    <property type="match status" value="1"/>
</dbReference>
<dbReference type="Gene3D" id="3.30.300.30">
    <property type="match status" value="2"/>
</dbReference>
<dbReference type="Pfam" id="PF00668">
    <property type="entry name" value="Condensation"/>
    <property type="match status" value="3"/>
</dbReference>
<dbReference type="GO" id="GO:0003824">
    <property type="term" value="F:catalytic activity"/>
    <property type="evidence" value="ECO:0007669"/>
    <property type="project" value="InterPro"/>
</dbReference>
<evidence type="ECO:0000256" key="3">
    <source>
        <dbReference type="ARBA" id="ARBA00022450"/>
    </source>
</evidence>
<dbReference type="InterPro" id="IPR023213">
    <property type="entry name" value="CAT-like_dom_sf"/>
</dbReference>
<comment type="cofactor">
    <cofactor evidence="1">
        <name>pantetheine 4'-phosphate</name>
        <dbReference type="ChEBI" id="CHEBI:47942"/>
    </cofactor>
</comment>
<keyword evidence="4" id="KW-0597">Phosphoprotein</keyword>
<dbReference type="Gene3D" id="3.40.50.1820">
    <property type="entry name" value="alpha/beta hydrolase"/>
    <property type="match status" value="1"/>
</dbReference>
<dbReference type="EMBL" id="LZZM01000211">
    <property type="protein sequence ID" value="OOM73735.1"/>
    <property type="molecule type" value="Genomic_DNA"/>
</dbReference>
<dbReference type="RefSeq" id="WP_077849315.1">
    <property type="nucleotide sequence ID" value="NZ_LZZM01000211.1"/>
</dbReference>
<dbReference type="PROSITE" id="PS00455">
    <property type="entry name" value="AMP_BINDING"/>
    <property type="match status" value="2"/>
</dbReference>
<dbReference type="Gene3D" id="2.30.38.10">
    <property type="entry name" value="Luciferase, Domain 3"/>
    <property type="match status" value="2"/>
</dbReference>
<feature type="domain" description="Carrier" evidence="7">
    <location>
        <begin position="769"/>
        <end position="843"/>
    </location>
</feature>
<dbReference type="Pfam" id="PF00975">
    <property type="entry name" value="Thioesterase"/>
    <property type="match status" value="1"/>
</dbReference>
<keyword evidence="6" id="KW-0045">Antibiotic biosynthesis</keyword>
<dbReference type="GO" id="GO:0008610">
    <property type="term" value="P:lipid biosynthetic process"/>
    <property type="evidence" value="ECO:0007669"/>
    <property type="project" value="UniProtKB-ARBA"/>
</dbReference>
<accession>A0A1S8T8E3</accession>
<dbReference type="NCBIfam" id="NF003417">
    <property type="entry name" value="PRK04813.1"/>
    <property type="match status" value="2"/>
</dbReference>
<dbReference type="Pfam" id="PF00550">
    <property type="entry name" value="PP-binding"/>
    <property type="match status" value="2"/>
</dbReference>
<dbReference type="Gene3D" id="3.40.50.980">
    <property type="match status" value="4"/>
</dbReference>
<dbReference type="InterPro" id="IPR025110">
    <property type="entry name" value="AMP-bd_C"/>
</dbReference>
<dbReference type="InterPro" id="IPR009081">
    <property type="entry name" value="PP-bd_ACP"/>
</dbReference>
<dbReference type="Pfam" id="PF13193">
    <property type="entry name" value="AMP-binding_C"/>
    <property type="match status" value="2"/>
</dbReference>
<dbReference type="Gene3D" id="3.30.559.10">
    <property type="entry name" value="Chloramphenicol acetyltransferase-like domain"/>
    <property type="match status" value="2"/>
</dbReference>
<dbReference type="Proteomes" id="UP000190890">
    <property type="component" value="Unassembled WGS sequence"/>
</dbReference>
<evidence type="ECO:0000256" key="6">
    <source>
        <dbReference type="ARBA" id="ARBA00023194"/>
    </source>
</evidence>
<dbReference type="SUPFAM" id="SSF47336">
    <property type="entry name" value="ACP-like"/>
    <property type="match status" value="2"/>
</dbReference>
<dbReference type="NCBIfam" id="TIGR01720">
    <property type="entry name" value="NRPS-para261"/>
    <property type="match status" value="1"/>
</dbReference>
<dbReference type="SUPFAM" id="SSF52777">
    <property type="entry name" value="CoA-dependent acyltransferases"/>
    <property type="match status" value="5"/>
</dbReference>
<gene>
    <name evidence="8" type="primary">lgrD_1</name>
    <name evidence="8" type="ORF">CLPUN_43690</name>
</gene>
<proteinExistence type="inferred from homology"/>
<dbReference type="PANTHER" id="PTHR45527:SF1">
    <property type="entry name" value="FATTY ACID SYNTHASE"/>
    <property type="match status" value="1"/>
</dbReference>
<dbReference type="SUPFAM" id="SSF56801">
    <property type="entry name" value="Acetyl-CoA synthetase-like"/>
    <property type="match status" value="2"/>
</dbReference>
<reference evidence="8 9" key="1">
    <citation type="submission" date="2016-05" db="EMBL/GenBank/DDBJ databases">
        <title>Microbial solvent formation.</title>
        <authorList>
            <person name="Poehlein A."/>
            <person name="Montoya Solano J.D."/>
            <person name="Flitsch S."/>
            <person name="Krabben P."/>
            <person name="Duerre P."/>
            <person name="Daniel R."/>
        </authorList>
    </citation>
    <scope>NUCLEOTIDE SEQUENCE [LARGE SCALE GENOMIC DNA]</scope>
    <source>
        <strain evidence="8 9">DSM 2619</strain>
    </source>
</reference>
<evidence type="ECO:0000256" key="5">
    <source>
        <dbReference type="ARBA" id="ARBA00022737"/>
    </source>
</evidence>
<dbReference type="PROSITE" id="PS00012">
    <property type="entry name" value="PHOSPHOPANTETHEINE"/>
    <property type="match status" value="1"/>
</dbReference>
<evidence type="ECO:0000256" key="4">
    <source>
        <dbReference type="ARBA" id="ARBA00022553"/>
    </source>
</evidence>
<sequence>MKDKSDIKTVRYINEFKNQLEYWVRNLNIDLNRIEIPKNQVNNELVKMASIQLNFPNEIAEKILKISNYKDSTTLIVLSSILKCLLYKYAAQDIIHVITPLLENDKLEKYNKCVIIKSAMRSEMNFKQVLLNEKDTFSDAYKNGDYPLEFIMEEIGISKENITNIFNIGLVFENIQDINYVENYNFELLFIFNRKDNEISLRIDYDNSKFNKIFIQDIINRYIAISDKLISNIGIEMKNIEIVTLDEKQKLIHEFNNTNLGSPKEKTIYELFEEQVEKTPDDIAVIFSGEKLTYRELNERSNSLARVLREKDVKSESIVGIMLGRSLEMAVGIMGILKAGAAYLPIDPEYPEDRIKYMLEDSKSQMLLTQKKLIDVLSYSGQIIDIEDNSLYECEKSNLGKVSEPNNLSYIIYTSGTTGKPKGVMVEHRSVVDTLLWRKEEYQLDKKDNVLVLFSYAFDGFVTNFFTTILSGASAVIINAEECRDALAIRKAIIKNNITHFICIPVLYSAILECSKCEDLRSLRVVTLAGDKTTKNIIDLSRSKNEQIELVNEYGPTENSVATTIYRNMQKIDSEIIPIGKPRRGTKVYILDKNNCLVPIGVPGELCVSGDGLARGYLNREELTAEKFIDNPFESGTRMYKTGDIVKWLPDGNIEYIRRIDNQIKIRGFRIELGEIENQLLKLESINGAVVVHKTNKNQTSNLYAYVTAKEEIAVTLLKDQLAKKLPSYMIPSYIIQINKLPLTPNGKIDIETLFKKEIAQAVKEKCEAPRNQVEENILNVWKDVLGIDGIGISHNYYELGGDSIKSIQIVSRLQKYNINLKVKDIMEYTTIKQLSKHVTYRNNDIDQKIVEGKVELASIQKWFFENKFLVENHWNQAFVFYKEDGIQEQILKKSFIKILEHHDVLRMIFKKQIKEIIQENRGVDGLENLFTLNSYDLKFDKNYKNTIEMLSNELQKDIDFENGILIKLGLFKTDEGDFLLVIIHHLIIDGVSWRILLEDLENAYKAIEKEEIVVFPRKTTSYKEWTQKVKEYSNSRELLKEKDYWKEVEGTEVKKLPKDFPKSNITLAKSRNIDLNLTKEQTQSLIRKASAAYNTQINDILLCSLGLAIKEWCGNEKILISLEGHGREEIIKDISTERTMGWFTTNYPVILNMSHSDNISDSIKNTKETLRHIPNKGIGYGILTQLTEDKNKEDICFKLNPEISFNYLGEFSEKKSDNLFQYSELIGGMSISLQNKKLCSIEINSLVIGGELQLTLNYSTEEYKHETVEELSKLYKKNLIKLIEHCERREKTEKTPYDYGDKELTIKDLNVILSNKKDIEKIHSLVPMQEGMLYNLILDKKSHAYFEQSVFTIQGPLRIDVLNQVLNKLIEKYEIFRTAFFYDNISKPKQVVLAKRELTIHYEDISSFSSSKRKEYIEKLKKRDRDKGFDLTEDCLIRVTLIRTDNDKYKLIYSFHHIIMDGWCMGIIIKDVITMYRALVNGEEIDVETSATSYGRYLEWFDKQDSSEALEYWKDYLEDYEHEVVIPKLNKKAEKFRNEEELVLIGENLTSRLKNIAEKNNITVNSVIQTAWGILLQKYNNTNDVVFGSVISGRPSEVEGIENMVGLFINTVPVRVKGEYELSFNKMAKKINRDFLEANTYSYCSLAEIQSFTKLKNKLINHVVVYENYPIDQESINADASEKPEIDIVDFEAFEQTNYDFALLVGLQNELSIKILYNGNIYSTEAVKTIGNNLFNILNCIGNNSDIKLSEIEIVGKKEKDKLLIDFNNTELKYPDLKTIDEIFEEYVEKMPNDTAIIFEGNKLTYKELNERANSLARVLREKGVEAEKIVGIMVERSLEMIIGILGILKAGGAYLPIDPEYPEDRIKYMLEDSKANILLKQKKLLKNIEYTGEIIEIEDEYLYKKENGNLDKVNCSDTLAYVIYTSGTTGKPKGVMIEQKSLVNLILTQNKNYPVSKEDAYLMKTSFVFDVSLTEIFGWFGGKLIISKNGDEKDPVEIKYYMNKYNITHMNFVPTMLNIFLDTLDDEIIAPKLKYVFVAGEAITKKTASKFYEKVKNVLLINLYGPTEATIYCNEYIIFKNNLDKINSIPIGKPIYNYKSYILDNNMKLLSVNVVGELCIGGIGVSRGYLNKENLTHEKFVDNPFEPGKKIYRTGDLAKWLPNGNLEYLGRIDNQVKVRGFRIELGEIENQFLKLENVKEVVVVDKIDQNGDKYLCAYITSNMELDVISLKNEILKELPEYMVPSYIIQIDKMPVTHNGKVNRSALPENYEGVHAKTYIAPRNDIERIIVDVYKSIFKADCISTDDEFTLLGGNSIISIRLVYELKKKGINIDLKTVFSCQSAAKIADYIQYRNNKKIDVVDKFITKLKTGDSEKGSLILLPPAGGTTLGYMDMANKLSNIGDIYAIEDPRISKGLYNTFKKDEELINSYVRAISKVFKSGIDYVGGHSLGGALAFKVSLELIKQGKIPKGLVIMDSAPSDNSAEDINSNIDNEELKVSIIISTLGGNLQLDENELEELKRNGYDEVKKFIIERLKEINVGEGLDEIFLDSYVNVYIDNLRMFKESKLIEGTLPIPIIVFKADEQDSERNFHEWSKYTSKTFDVIEVPGNHGTILKNPNVEIMVNYIEQLFR</sequence>
<dbReference type="GO" id="GO:0043041">
    <property type="term" value="P:amino acid activation for nonribosomal peptide biosynthetic process"/>
    <property type="evidence" value="ECO:0007669"/>
    <property type="project" value="TreeGrafter"/>
</dbReference>
<evidence type="ECO:0000313" key="9">
    <source>
        <dbReference type="Proteomes" id="UP000190890"/>
    </source>
</evidence>
<keyword evidence="3" id="KW-0596">Phosphopantetheine</keyword>
<comment type="caution">
    <text evidence="8">The sequence shown here is derived from an EMBL/GenBank/DDBJ whole genome shotgun (WGS) entry which is preliminary data.</text>
</comment>
<dbReference type="InterPro" id="IPR001031">
    <property type="entry name" value="Thioesterase"/>
</dbReference>
<dbReference type="STRING" id="29367.CLPUN_43690"/>
<dbReference type="Gene3D" id="3.30.559.30">
    <property type="entry name" value="Nonribosomal peptide synthetase, condensation domain"/>
    <property type="match status" value="3"/>
</dbReference>
<evidence type="ECO:0000256" key="2">
    <source>
        <dbReference type="ARBA" id="ARBA00006432"/>
    </source>
</evidence>
<name>A0A1S8T8E3_9CLOT</name>
<dbReference type="OrthoDB" id="9778383at2"/>
<dbReference type="GO" id="GO:0031177">
    <property type="term" value="F:phosphopantetheine binding"/>
    <property type="evidence" value="ECO:0007669"/>
    <property type="project" value="TreeGrafter"/>
</dbReference>
<dbReference type="SUPFAM" id="SSF53474">
    <property type="entry name" value="alpha/beta-Hydrolases"/>
    <property type="match status" value="1"/>
</dbReference>
<dbReference type="CDD" id="cd19534">
    <property type="entry name" value="E_NRPS"/>
    <property type="match status" value="1"/>
</dbReference>
<dbReference type="InterPro" id="IPR001242">
    <property type="entry name" value="Condensation_dom"/>
</dbReference>
<keyword evidence="9" id="KW-1185">Reference proteome</keyword>